<dbReference type="PANTHER" id="PTHR36934">
    <property type="entry name" value="BLR0278 PROTEIN"/>
    <property type="match status" value="1"/>
</dbReference>
<evidence type="ECO:0000259" key="3">
    <source>
        <dbReference type="Pfam" id="PF22636"/>
    </source>
</evidence>
<gene>
    <name evidence="4" type="ORF">NCTC12722_02002</name>
</gene>
<feature type="binding site" evidence="2">
    <location>
        <position position="120"/>
    </location>
    <ligand>
        <name>substrate</name>
    </ligand>
</feature>
<dbReference type="InterPro" id="IPR029069">
    <property type="entry name" value="HotDog_dom_sf"/>
</dbReference>
<evidence type="ECO:0000313" key="4">
    <source>
        <dbReference type="EMBL" id="SUU84799.1"/>
    </source>
</evidence>
<feature type="binding site" evidence="2">
    <location>
        <position position="69"/>
    </location>
    <ligand>
        <name>substrate</name>
    </ligand>
</feature>
<reference evidence="4 5" key="1">
    <citation type="submission" date="2018-06" db="EMBL/GenBank/DDBJ databases">
        <authorList>
            <consortium name="Pathogen Informatics"/>
            <person name="Doyle S."/>
        </authorList>
    </citation>
    <scope>NUCLEOTIDE SEQUENCE [LARGE SCALE GENOMIC DNA]</scope>
    <source>
        <strain evidence="4 5">NCTC12722</strain>
    </source>
</reference>
<dbReference type="AlphaFoldDB" id="A0A380W827"/>
<dbReference type="EMBL" id="UIGB01000001">
    <property type="protein sequence ID" value="SUU84799.1"/>
    <property type="molecule type" value="Genomic_DNA"/>
</dbReference>
<feature type="active site" evidence="1">
    <location>
        <position position="50"/>
    </location>
</feature>
<evidence type="ECO:0000256" key="2">
    <source>
        <dbReference type="PIRSR" id="PIRSR014972-2"/>
    </source>
</evidence>
<proteinExistence type="predicted"/>
<sequence>MKPSLTVGSTHRFTYRVPENKTVPHLFPEARDFQVMPHVFATGYMVGLMEWACIDMIRPHLEDGEGTLGTLIDVDHTAATPPGLTINVDVECTEVKGKLLRFNVKAHDGVDVIGKGRHERYAVMWDKFTARVSEKAAKAGVAA</sequence>
<feature type="active site" evidence="1">
    <location>
        <position position="76"/>
    </location>
</feature>
<organism evidence="4 5">
    <name type="scientific">Afipia felis</name>
    <name type="common">Cat scratch disease bacillus</name>
    <dbReference type="NCBI Taxonomy" id="1035"/>
    <lineage>
        <taxon>Bacteria</taxon>
        <taxon>Pseudomonadati</taxon>
        <taxon>Pseudomonadota</taxon>
        <taxon>Alphaproteobacteria</taxon>
        <taxon>Hyphomicrobiales</taxon>
        <taxon>Nitrobacteraceae</taxon>
        <taxon>Afipia</taxon>
    </lineage>
</organism>
<feature type="active site" evidence="1">
    <location>
        <position position="42"/>
    </location>
</feature>
<protein>
    <recommendedName>
        <fullName evidence="3">Fluoroacetyl-CoA-specific thioesterase-like domain-containing protein</fullName>
    </recommendedName>
</protein>
<dbReference type="PIRSF" id="PIRSF014972">
    <property type="entry name" value="FlK"/>
    <property type="match status" value="1"/>
</dbReference>
<dbReference type="Pfam" id="PF22636">
    <property type="entry name" value="FlK"/>
    <property type="match status" value="1"/>
</dbReference>
<dbReference type="PANTHER" id="PTHR36934:SF1">
    <property type="entry name" value="THIOESTERASE DOMAIN-CONTAINING PROTEIN"/>
    <property type="match status" value="1"/>
</dbReference>
<accession>A0A380W827</accession>
<dbReference type="InterPro" id="IPR025540">
    <property type="entry name" value="FlK"/>
</dbReference>
<dbReference type="CDD" id="cd03440">
    <property type="entry name" value="hot_dog"/>
    <property type="match status" value="1"/>
</dbReference>
<evidence type="ECO:0000313" key="5">
    <source>
        <dbReference type="Proteomes" id="UP000254343"/>
    </source>
</evidence>
<dbReference type="RefSeq" id="WP_002715624.1">
    <property type="nucleotide sequence ID" value="NZ_UFSI01000001.1"/>
</dbReference>
<dbReference type="InterPro" id="IPR054485">
    <property type="entry name" value="FlK-like_dom"/>
</dbReference>
<dbReference type="SUPFAM" id="SSF54637">
    <property type="entry name" value="Thioesterase/thiol ester dehydrase-isomerase"/>
    <property type="match status" value="1"/>
</dbReference>
<dbReference type="OrthoDB" id="6902891at2"/>
<name>A0A380W827_AFIFE</name>
<feature type="domain" description="Fluoroacetyl-CoA-specific thioesterase-like" evidence="3">
    <location>
        <begin position="34"/>
        <end position="124"/>
    </location>
</feature>
<dbReference type="Proteomes" id="UP000254343">
    <property type="component" value="Unassembled WGS sequence"/>
</dbReference>
<dbReference type="Gene3D" id="3.10.129.10">
    <property type="entry name" value="Hotdog Thioesterase"/>
    <property type="match status" value="1"/>
</dbReference>
<evidence type="ECO:0000256" key="1">
    <source>
        <dbReference type="PIRSR" id="PIRSR014972-1"/>
    </source>
</evidence>